<comment type="caution">
    <text evidence="5">The sequence shown here is derived from an EMBL/GenBank/DDBJ whole genome shotgun (WGS) entry which is preliminary data.</text>
</comment>
<dbReference type="Proteomes" id="UP000311382">
    <property type="component" value="Unassembled WGS sequence"/>
</dbReference>
<dbReference type="EMBL" id="SOZI01000187">
    <property type="protein sequence ID" value="TNY17617.1"/>
    <property type="molecule type" value="Genomic_DNA"/>
</dbReference>
<dbReference type="OrthoDB" id="407146at2759"/>
<keyword evidence="3" id="KW-0378">Hydrolase</keyword>
<comment type="similarity">
    <text evidence="1">Belongs to the peptidase C15 family.</text>
</comment>
<evidence type="ECO:0000256" key="3">
    <source>
        <dbReference type="ARBA" id="ARBA00022801"/>
    </source>
</evidence>
<evidence type="ECO:0000313" key="6">
    <source>
        <dbReference type="Proteomes" id="UP000311382"/>
    </source>
</evidence>
<dbReference type="PANTHER" id="PTHR23402:SF1">
    <property type="entry name" value="PYROGLUTAMYL-PEPTIDASE I"/>
    <property type="match status" value="1"/>
</dbReference>
<evidence type="ECO:0008006" key="7">
    <source>
        <dbReference type="Google" id="ProtNLM"/>
    </source>
</evidence>
<sequence>MPPLDPLAPSQQPFRVHLTGFGPFGPHTVNASWETVRPLDGTVLSAPPSFPGAQSVAAANKGPGPTAHPIHLSTSLLPVKYSSALGLIPALHASDTAPPPDLVIHCGVSGDDRAIRLEQRARKWGYDKLDVDGELAPEAAAGGRRGFAETRWDACPNELRTGINAARVWHCAKRRGVEHLSPSQDAGLYLCEFSYYASLASAQLQNPERPTPVLFVHVPPLGSPYSAEELTAAMRILVWAIVNEGGLAS</sequence>
<evidence type="ECO:0000313" key="5">
    <source>
        <dbReference type="EMBL" id="TNY17617.1"/>
    </source>
</evidence>
<dbReference type="InterPro" id="IPR036440">
    <property type="entry name" value="Peptidase_C15-like_sf"/>
</dbReference>
<evidence type="ECO:0000256" key="4">
    <source>
        <dbReference type="ARBA" id="ARBA00022807"/>
    </source>
</evidence>
<evidence type="ECO:0000256" key="2">
    <source>
        <dbReference type="ARBA" id="ARBA00022670"/>
    </source>
</evidence>
<gene>
    <name evidence="5" type="ORF">DMC30DRAFT_98792</name>
</gene>
<reference evidence="5 6" key="1">
    <citation type="submission" date="2019-03" db="EMBL/GenBank/DDBJ databases">
        <title>Rhodosporidium diobovatum UCD-FST 08-225 genome sequencing, assembly, and annotation.</title>
        <authorList>
            <person name="Fakankun I.U."/>
            <person name="Fristensky B."/>
            <person name="Levin D.B."/>
        </authorList>
    </citation>
    <scope>NUCLEOTIDE SEQUENCE [LARGE SCALE GENOMIC DNA]</scope>
    <source>
        <strain evidence="5 6">UCD-FST 08-225</strain>
    </source>
</reference>
<dbReference type="SUPFAM" id="SSF53182">
    <property type="entry name" value="Pyrrolidone carboxyl peptidase (pyroglutamate aminopeptidase)"/>
    <property type="match status" value="1"/>
</dbReference>
<accession>A0A5C5FLD1</accession>
<dbReference type="Gene3D" id="3.40.630.20">
    <property type="entry name" value="Peptidase C15, pyroglutamyl peptidase I-like"/>
    <property type="match status" value="1"/>
</dbReference>
<dbReference type="GO" id="GO:0008234">
    <property type="term" value="F:cysteine-type peptidase activity"/>
    <property type="evidence" value="ECO:0007669"/>
    <property type="project" value="UniProtKB-KW"/>
</dbReference>
<dbReference type="GO" id="GO:0006508">
    <property type="term" value="P:proteolysis"/>
    <property type="evidence" value="ECO:0007669"/>
    <property type="project" value="UniProtKB-KW"/>
</dbReference>
<evidence type="ECO:0000256" key="1">
    <source>
        <dbReference type="ARBA" id="ARBA00006641"/>
    </source>
</evidence>
<protein>
    <recommendedName>
        <fullName evidence="7">Peptidase C15, pyroglutamyl peptidase I-like protein</fullName>
    </recommendedName>
</protein>
<keyword evidence="2" id="KW-0645">Protease</keyword>
<keyword evidence="4" id="KW-0788">Thiol protease</keyword>
<proteinExistence type="inferred from homology"/>
<organism evidence="5 6">
    <name type="scientific">Rhodotorula diobovata</name>
    <dbReference type="NCBI Taxonomy" id="5288"/>
    <lineage>
        <taxon>Eukaryota</taxon>
        <taxon>Fungi</taxon>
        <taxon>Dikarya</taxon>
        <taxon>Basidiomycota</taxon>
        <taxon>Pucciniomycotina</taxon>
        <taxon>Microbotryomycetes</taxon>
        <taxon>Sporidiobolales</taxon>
        <taxon>Sporidiobolaceae</taxon>
        <taxon>Rhodotorula</taxon>
    </lineage>
</organism>
<dbReference type="AlphaFoldDB" id="A0A5C5FLD1"/>
<dbReference type="InterPro" id="IPR016125">
    <property type="entry name" value="Peptidase_C15-like"/>
</dbReference>
<dbReference type="PANTHER" id="PTHR23402">
    <property type="entry name" value="PROTEASE FAMILY C15 PYROGLUTAMYL-PEPTIDASE I-RELATED"/>
    <property type="match status" value="1"/>
</dbReference>
<keyword evidence="6" id="KW-1185">Reference proteome</keyword>
<name>A0A5C5FLD1_9BASI</name>